<name>A0A076G9B4_9CAUD</name>
<sequence length="138" mass="15441">MGWSIGYDPQTNRDIGYGVPAWCDHPDCDTKIDRGLSYVCGGAAYGGDHGCGRYFCEAHLGFAYDADGDDLVDADGECLPQMCKPCCTSHEHPDNPVQPFPPKSDHPEWINHKLTDPSWQQWRDENPDEVEELKGRLT</sequence>
<dbReference type="GeneID" id="23680246"/>
<dbReference type="RefSeq" id="YP_009125458.1">
    <property type="nucleotide sequence ID" value="NC_026597.1"/>
</dbReference>
<feature type="compositionally biased region" description="Basic and acidic residues" evidence="1">
    <location>
        <begin position="103"/>
        <end position="115"/>
    </location>
</feature>
<keyword evidence="3" id="KW-1185">Reference proteome</keyword>
<accession>A0A076G9B4</accession>
<feature type="region of interest" description="Disordered" evidence="1">
    <location>
        <begin position="91"/>
        <end position="138"/>
    </location>
</feature>
<evidence type="ECO:0000313" key="2">
    <source>
        <dbReference type="EMBL" id="AII28223.1"/>
    </source>
</evidence>
<proteinExistence type="predicted"/>
<dbReference type="EMBL" id="KM083128">
    <property type="protein sequence ID" value="AII28223.1"/>
    <property type="molecule type" value="Genomic_DNA"/>
</dbReference>
<reference evidence="2 3" key="1">
    <citation type="submission" date="2014-07" db="EMBL/GenBank/DDBJ databases">
        <authorList>
            <person name="Simmons-Yager K."/>
            <person name="Taylor B.J."/>
            <person name="Thorniley A.J."/>
            <person name="Dasenko M.A."/>
            <person name="Denver D.R."/>
            <person name="Garcia-Ruiz H."/>
            <person name="Hoyer J.S."/>
            <person name="Jogdeo S."/>
            <person name="Sullivan C.M."/>
            <person name="Peterson M.R."/>
            <person name="Rowley E.R."/>
            <person name="Schnitzler C.E."/>
            <person name="Vining K.J."/>
            <person name="Almabruk K.H."/>
            <person name="Banawas S."/>
            <person name="Beatty C."/>
            <person name="Bullock C.J."/>
            <person name="Cappellazzi J.E."/>
            <person name="Chagani S.E."/>
            <person name="Chatterjee P."/>
            <person name="Cram E.D."/>
            <person name="Elorriaga M.E.S.T.E.F.A."/>
            <person name="Esser M."/>
            <person name="Fellows E.J."/>
            <person name="Garcia G.R."/>
            <person name="Gullaba J.M."/>
            <person name="Kinsley M.A."/>
            <person name="Luo F."/>
            <person name="Mcginnis M."/>
            <person name="Paquette C.E."/>
            <person name="Reddekopp R.L."/>
            <person name="Rosen K.L."/>
            <person name="Sahlfeld L.M."/>
            <person name="Vondras A.M."/>
            <person name="Wang J.X."/>
            <person name="Weiss E.S."/>
            <person name="Wernick R."/>
            <person name="Abuelizz H.A."/>
            <person name="Amaro Y."/>
            <person name="Archer C.L."/>
            <person name="Basu A."/>
            <person name="Bellinger M.R."/>
            <person name="Johnson S.F."/>
            <person name="Kitchen S.A."/>
            <person name="Li M."/>
            <person name="Morey-Castro K.E."/>
            <person name="Lavalleur H.J."/>
            <person name="Rangel L.J."/>
            <person name="Ree J.F."/>
            <person name="Shay S.D."/>
            <person name="Sheng Y."/>
            <person name="Smyth J.C."/>
            <person name="Stamm E.A."/>
            <person name="Taylor C.R."/>
            <person name="Vining O.B."/>
            <person name="Wanzeck K.M."/>
            <person name="Watson G."/>
            <person name="Bruck A.J."/>
            <person name="Anders K.R."/>
            <person name="Braun M.A."/>
            <person name="Delesalle V.A."/>
            <person name="Hughes L.E."/>
            <person name="Ware V.C."/>
            <person name="Bradley K.W."/>
            <person name="Barker L.P."/>
            <person name="Asai D.J."/>
            <person name="Bowman C.A."/>
            <person name="Russell D.A."/>
            <person name="Pope W.H."/>
            <person name="Jacobs-Sera D."/>
            <person name="Hendrix R.W."/>
            <person name="Hatfull G.F."/>
        </authorList>
    </citation>
    <scope>NUCLEOTIDE SEQUENCE [LARGE SCALE GENOMIC DNA]</scope>
</reference>
<dbReference type="OrthoDB" id="37964at10239"/>
<gene>
    <name evidence="2" type="primary">79</name>
    <name evidence="2" type="ORF">PBI_SPARKY_79</name>
</gene>
<dbReference type="Proteomes" id="UP000028659">
    <property type="component" value="Genome"/>
</dbReference>
<evidence type="ECO:0000313" key="3">
    <source>
        <dbReference type="Proteomes" id="UP000028659"/>
    </source>
</evidence>
<protein>
    <submittedName>
        <fullName evidence="2">Uncharacterized protein</fullName>
    </submittedName>
</protein>
<organism evidence="2 3">
    <name type="scientific">Mycobacterium phage Sparky</name>
    <dbReference type="NCBI Taxonomy" id="1527493"/>
    <lineage>
        <taxon>Viruses</taxon>
        <taxon>Duplodnaviria</taxon>
        <taxon>Heunggongvirae</taxon>
        <taxon>Uroviricota</taxon>
        <taxon>Caudoviricetes</taxon>
        <taxon>Sparkyvirus</taxon>
        <taxon>Sparkyvirus sparky</taxon>
    </lineage>
</organism>
<dbReference type="KEGG" id="vg:23680246"/>
<evidence type="ECO:0000256" key="1">
    <source>
        <dbReference type="SAM" id="MobiDB-lite"/>
    </source>
</evidence>